<feature type="compositionally biased region" description="Basic and acidic residues" evidence="1">
    <location>
        <begin position="190"/>
        <end position="212"/>
    </location>
</feature>
<organism evidence="2 3">
    <name type="scientific">Rubus argutus</name>
    <name type="common">Southern blackberry</name>
    <dbReference type="NCBI Taxonomy" id="59490"/>
    <lineage>
        <taxon>Eukaryota</taxon>
        <taxon>Viridiplantae</taxon>
        <taxon>Streptophyta</taxon>
        <taxon>Embryophyta</taxon>
        <taxon>Tracheophyta</taxon>
        <taxon>Spermatophyta</taxon>
        <taxon>Magnoliopsida</taxon>
        <taxon>eudicotyledons</taxon>
        <taxon>Gunneridae</taxon>
        <taxon>Pentapetalae</taxon>
        <taxon>rosids</taxon>
        <taxon>fabids</taxon>
        <taxon>Rosales</taxon>
        <taxon>Rosaceae</taxon>
        <taxon>Rosoideae</taxon>
        <taxon>Rosoideae incertae sedis</taxon>
        <taxon>Rubus</taxon>
    </lineage>
</organism>
<feature type="compositionally biased region" description="Basic and acidic residues" evidence="1">
    <location>
        <begin position="278"/>
        <end position="298"/>
    </location>
</feature>
<protein>
    <recommendedName>
        <fullName evidence="4">Zinc finger CCCH domain-containing protein 17</fullName>
    </recommendedName>
</protein>
<feature type="compositionally biased region" description="Basic and acidic residues" evidence="1">
    <location>
        <begin position="150"/>
        <end position="165"/>
    </location>
</feature>
<accession>A0AAW1WLE7</accession>
<sequence length="558" mass="62876">MKNPQLSASKIVGVPPQAKSAPKVETAQPRNGVGIERNVLPTRGLDDEALRYKARNVLSAMNGDSTGQANHILQAHVSENHGFQNGKDVDEHLRESSPGFDVLVDDELGDSDYYHGEDQFGRARGHDGRNLNSVNDYDLDRPADYNSMADGDRERFRDPRGYDPYEHVQGRYAWDQHRASSERLLVGPAHPERSGYRKSDSPDHFDGSDLRHRLSKHRRGNGLRSIISNDYDGRVDERKNRSRRDSQQLPSHEGSLSSRLRGRIKLPGGSSPVNGSDFHQEREADRGRNHDRSRDRLSPRRAQIMSHQGRLRDRIQGRVQEDYNNEGRNFGGPRMRREIMDDRSTEFSRPKRLSELKGGIDAENWEHPYLGKTNNVIMDNHQQSESDLSFEGPKPLSEILKRKREAEAAAASGSRKRSSVNKLGNNEKESTVSNPGGPEIGAVTEMHNRKASVAKEETKSATADAVGTENEKIDVAPGQFSHGHNDGELETEDGMIYDETLEDHELEGEDQREGEYDYEQGEDGEYNYEEGENADGEEEYLEEEDGDDFAKKIGVMFS</sequence>
<feature type="compositionally biased region" description="Polar residues" evidence="1">
    <location>
        <begin position="247"/>
        <end position="258"/>
    </location>
</feature>
<gene>
    <name evidence="2" type="ORF">M0R45_022892</name>
</gene>
<name>A0AAW1WLE7_RUBAR</name>
<feature type="compositionally biased region" description="Basic and acidic residues" evidence="1">
    <location>
        <begin position="114"/>
        <end position="129"/>
    </location>
</feature>
<evidence type="ECO:0000256" key="1">
    <source>
        <dbReference type="SAM" id="MobiDB-lite"/>
    </source>
</evidence>
<feature type="compositionally biased region" description="Basic and acidic residues" evidence="1">
    <location>
        <begin position="231"/>
        <end position="246"/>
    </location>
</feature>
<dbReference type="PANTHER" id="PTHR15725">
    <property type="entry name" value="ZN-FINGER, C-X8-C-X5-C-X3-H TYPE-CONTAINING"/>
    <property type="match status" value="1"/>
</dbReference>
<feature type="compositionally biased region" description="Acidic residues" evidence="1">
    <location>
        <begin position="488"/>
        <end position="508"/>
    </location>
</feature>
<feature type="region of interest" description="Disordered" evidence="1">
    <location>
        <begin position="114"/>
        <end position="165"/>
    </location>
</feature>
<feature type="region of interest" description="Disordered" evidence="1">
    <location>
        <begin position="1"/>
        <end position="34"/>
    </location>
</feature>
<dbReference type="Proteomes" id="UP001457282">
    <property type="component" value="Unassembled WGS sequence"/>
</dbReference>
<dbReference type="EMBL" id="JBEDUW010000005">
    <property type="protein sequence ID" value="KAK9925621.1"/>
    <property type="molecule type" value="Genomic_DNA"/>
</dbReference>
<evidence type="ECO:0000313" key="2">
    <source>
        <dbReference type="EMBL" id="KAK9925621.1"/>
    </source>
</evidence>
<evidence type="ECO:0000313" key="3">
    <source>
        <dbReference type="Proteomes" id="UP001457282"/>
    </source>
</evidence>
<proteinExistence type="predicted"/>
<keyword evidence="3" id="KW-1185">Reference proteome</keyword>
<dbReference type="PANTHER" id="PTHR15725:SF14">
    <property type="entry name" value="ZINC FINGER CCCH DOMAIN-CONTAINING PROTEIN 11A"/>
    <property type="match status" value="1"/>
</dbReference>
<evidence type="ECO:0008006" key="4">
    <source>
        <dbReference type="Google" id="ProtNLM"/>
    </source>
</evidence>
<dbReference type="AlphaFoldDB" id="A0AAW1WLE7"/>
<reference evidence="2 3" key="1">
    <citation type="journal article" date="2023" name="G3 (Bethesda)">
        <title>A chromosome-length genome assembly and annotation of blackberry (Rubus argutus, cv. 'Hillquist').</title>
        <authorList>
            <person name="Bruna T."/>
            <person name="Aryal R."/>
            <person name="Dudchenko O."/>
            <person name="Sargent D.J."/>
            <person name="Mead D."/>
            <person name="Buti M."/>
            <person name="Cavallini A."/>
            <person name="Hytonen T."/>
            <person name="Andres J."/>
            <person name="Pham M."/>
            <person name="Weisz D."/>
            <person name="Mascagni F."/>
            <person name="Usai G."/>
            <person name="Natali L."/>
            <person name="Bassil N."/>
            <person name="Fernandez G.E."/>
            <person name="Lomsadze A."/>
            <person name="Armour M."/>
            <person name="Olukolu B."/>
            <person name="Poorten T."/>
            <person name="Britton C."/>
            <person name="Davik J."/>
            <person name="Ashrafi H."/>
            <person name="Aiden E.L."/>
            <person name="Borodovsky M."/>
            <person name="Worthington M."/>
        </authorList>
    </citation>
    <scope>NUCLEOTIDE SEQUENCE [LARGE SCALE GENOMIC DNA]</scope>
    <source>
        <strain evidence="2">PI 553951</strain>
    </source>
</reference>
<feature type="region of interest" description="Disordered" evidence="1">
    <location>
        <begin position="183"/>
        <end position="311"/>
    </location>
</feature>
<comment type="caution">
    <text evidence="2">The sequence shown here is derived from an EMBL/GenBank/DDBJ whole genome shotgun (WGS) entry which is preliminary data.</text>
</comment>
<feature type="region of interest" description="Disordered" evidence="1">
    <location>
        <begin position="403"/>
        <end position="547"/>
    </location>
</feature>
<dbReference type="GO" id="GO:0003729">
    <property type="term" value="F:mRNA binding"/>
    <property type="evidence" value="ECO:0007669"/>
    <property type="project" value="TreeGrafter"/>
</dbReference>
<feature type="compositionally biased region" description="Acidic residues" evidence="1">
    <location>
        <begin position="516"/>
        <end position="547"/>
    </location>
</feature>